<name>A0A382UGA1_9ZZZZ</name>
<feature type="non-terminal residue" evidence="2">
    <location>
        <position position="293"/>
    </location>
</feature>
<feature type="transmembrane region" description="Helical" evidence="1">
    <location>
        <begin position="33"/>
        <end position="53"/>
    </location>
</feature>
<proteinExistence type="predicted"/>
<dbReference type="EMBL" id="UINC01144032">
    <property type="protein sequence ID" value="SVD33296.1"/>
    <property type="molecule type" value="Genomic_DNA"/>
</dbReference>
<keyword evidence="1" id="KW-0472">Membrane</keyword>
<evidence type="ECO:0000313" key="2">
    <source>
        <dbReference type="EMBL" id="SVD33296.1"/>
    </source>
</evidence>
<evidence type="ECO:0000256" key="1">
    <source>
        <dbReference type="SAM" id="Phobius"/>
    </source>
</evidence>
<keyword evidence="1" id="KW-0812">Transmembrane</keyword>
<sequence>HTESVPNCVRPSSSYFAKVDLGVLGCLMRERTAWILGGIAAAVPVAGLLLFWMNLNGGSKPVEIPSLPQSPTGPSHPRLQVLDEPGRWESESSASNASVTNSNTCHLDARWGLNGHCLFLEEKVLDPSGAVTYEFAVKHYNTNINMYNYTVVQNDGYVRGFVGNWQVGSGRIEWQSVYLPGAPNDVVQRMNEMQLAPGKRETRTEISRAGQLEITAVTRAERKGSAQTELPATPDTPALARLGRGGIWNESESFTVDGQPKTIQMTGRARWTPGGRALLYEGVVHSEGEKKYF</sequence>
<dbReference type="AlphaFoldDB" id="A0A382UGA1"/>
<reference evidence="2" key="1">
    <citation type="submission" date="2018-05" db="EMBL/GenBank/DDBJ databases">
        <authorList>
            <person name="Lanie J.A."/>
            <person name="Ng W.-L."/>
            <person name="Kazmierczak K.M."/>
            <person name="Andrzejewski T.M."/>
            <person name="Davidsen T.M."/>
            <person name="Wayne K.J."/>
            <person name="Tettelin H."/>
            <person name="Glass J.I."/>
            <person name="Rusch D."/>
            <person name="Podicherti R."/>
            <person name="Tsui H.-C.T."/>
            <person name="Winkler M.E."/>
        </authorList>
    </citation>
    <scope>NUCLEOTIDE SEQUENCE</scope>
</reference>
<feature type="non-terminal residue" evidence="2">
    <location>
        <position position="1"/>
    </location>
</feature>
<protein>
    <submittedName>
        <fullName evidence="2">Uncharacterized protein</fullName>
    </submittedName>
</protein>
<gene>
    <name evidence="2" type="ORF">METZ01_LOCUS386150</name>
</gene>
<keyword evidence="1" id="KW-1133">Transmembrane helix</keyword>
<accession>A0A382UGA1</accession>
<organism evidence="2">
    <name type="scientific">marine metagenome</name>
    <dbReference type="NCBI Taxonomy" id="408172"/>
    <lineage>
        <taxon>unclassified sequences</taxon>
        <taxon>metagenomes</taxon>
        <taxon>ecological metagenomes</taxon>
    </lineage>
</organism>